<feature type="transmembrane region" description="Helical" evidence="1">
    <location>
        <begin position="47"/>
        <end position="71"/>
    </location>
</feature>
<feature type="transmembrane region" description="Helical" evidence="1">
    <location>
        <begin position="167"/>
        <end position="185"/>
    </location>
</feature>
<dbReference type="Pfam" id="PF02517">
    <property type="entry name" value="Rce1-like"/>
    <property type="match status" value="1"/>
</dbReference>
<dbReference type="PANTHER" id="PTHR43592:SF7">
    <property type="entry name" value="CAAX AMINO TERMINAL PROTEASE FAMILY PROTEIN"/>
    <property type="match status" value="1"/>
</dbReference>
<dbReference type="HOGENOM" id="CLU_127724_0_0_3"/>
<dbReference type="AlphaFoldDB" id="K9YMG4"/>
<sequence length="194" mass="21570">MNDEQDNLQSLSRIQILVFMGVTAVIFLLIAQIWHRAGSIALIPVEFNLSAIITGILLAMGVLLASTVLTKFWTPYRLSAEKYLNLIVSPLLIPDLIWVGLLPGLSEELLFRGVMIPAFGYGYGAIAISSILFGVLHLSDTQNWHYVLWAIVIGFVLGYSAYATDNLLVPITAHILINFSSSLIWKLKQNRELQ</sequence>
<proteinExistence type="predicted"/>
<dbReference type="STRING" id="292563.Cyast_1318"/>
<name>K9YMG4_CYASC</name>
<feature type="transmembrane region" description="Helical" evidence="1">
    <location>
        <begin position="83"/>
        <end position="102"/>
    </location>
</feature>
<dbReference type="eggNOG" id="COG1266">
    <property type="taxonomic scope" value="Bacteria"/>
</dbReference>
<evidence type="ECO:0000313" key="4">
    <source>
        <dbReference type="Proteomes" id="UP000010483"/>
    </source>
</evidence>
<dbReference type="GO" id="GO:0080120">
    <property type="term" value="P:CAAX-box protein maturation"/>
    <property type="evidence" value="ECO:0007669"/>
    <property type="project" value="UniProtKB-ARBA"/>
</dbReference>
<evidence type="ECO:0000259" key="2">
    <source>
        <dbReference type="Pfam" id="PF02517"/>
    </source>
</evidence>
<gene>
    <name evidence="3" type="ordered locus">Cyast_1318</name>
</gene>
<keyword evidence="1" id="KW-0472">Membrane</keyword>
<accession>K9YMG4</accession>
<evidence type="ECO:0000256" key="1">
    <source>
        <dbReference type="SAM" id="Phobius"/>
    </source>
</evidence>
<keyword evidence="1" id="KW-1133">Transmembrane helix</keyword>
<evidence type="ECO:0000313" key="3">
    <source>
        <dbReference type="EMBL" id="AFZ47283.1"/>
    </source>
</evidence>
<keyword evidence="1" id="KW-0812">Transmembrane</keyword>
<feature type="transmembrane region" description="Helical" evidence="1">
    <location>
        <begin position="114"/>
        <end position="136"/>
    </location>
</feature>
<dbReference type="PANTHER" id="PTHR43592">
    <property type="entry name" value="CAAX AMINO TERMINAL PROTEASE"/>
    <property type="match status" value="1"/>
</dbReference>
<dbReference type="EMBL" id="CP003940">
    <property type="protein sequence ID" value="AFZ47283.1"/>
    <property type="molecule type" value="Genomic_DNA"/>
</dbReference>
<dbReference type="BioCyc" id="CSTA292563:G1353-1331-MONOMER"/>
<protein>
    <submittedName>
        <fullName evidence="3">Abortive infection protein</fullName>
    </submittedName>
</protein>
<dbReference type="Proteomes" id="UP000010483">
    <property type="component" value="Chromosome"/>
</dbReference>
<feature type="domain" description="CAAX prenyl protease 2/Lysostaphin resistance protein A-like" evidence="2">
    <location>
        <begin position="92"/>
        <end position="179"/>
    </location>
</feature>
<reference evidence="4" key="1">
    <citation type="journal article" date="2013" name="Proc. Natl. Acad. Sci. U.S.A.">
        <title>Improving the coverage of the cyanobacterial phylum using diversity-driven genome sequencing.</title>
        <authorList>
            <person name="Shih P.M."/>
            <person name="Wu D."/>
            <person name="Latifi A."/>
            <person name="Axen S.D."/>
            <person name="Fewer D.P."/>
            <person name="Talla E."/>
            <person name="Calteau A."/>
            <person name="Cai F."/>
            <person name="Tandeau de Marsac N."/>
            <person name="Rippka R."/>
            <person name="Herdman M."/>
            <person name="Sivonen K."/>
            <person name="Coursin T."/>
            <person name="Laurent T."/>
            <person name="Goodwin L."/>
            <person name="Nolan M."/>
            <person name="Davenport K.W."/>
            <person name="Han C.S."/>
            <person name="Rubin E.M."/>
            <person name="Eisen J.A."/>
            <person name="Woyke T."/>
            <person name="Gugger M."/>
            <person name="Kerfeld C.A."/>
        </authorList>
    </citation>
    <scope>NUCLEOTIDE SEQUENCE [LARGE SCALE GENOMIC DNA]</scope>
    <source>
        <strain evidence="4">ATCC 29140 / PCC 7202</strain>
    </source>
</reference>
<dbReference type="KEGG" id="csn:Cyast_1318"/>
<feature type="transmembrane region" description="Helical" evidence="1">
    <location>
        <begin position="143"/>
        <end position="161"/>
    </location>
</feature>
<organism evidence="3 4">
    <name type="scientific">Cyanobacterium stanieri (strain ATCC 29140 / PCC 7202)</name>
    <dbReference type="NCBI Taxonomy" id="292563"/>
    <lineage>
        <taxon>Bacteria</taxon>
        <taxon>Bacillati</taxon>
        <taxon>Cyanobacteriota</taxon>
        <taxon>Cyanophyceae</taxon>
        <taxon>Oscillatoriophycideae</taxon>
        <taxon>Chroococcales</taxon>
        <taxon>Geminocystaceae</taxon>
        <taxon>Cyanobacterium</taxon>
    </lineage>
</organism>
<keyword evidence="4" id="KW-1185">Reference proteome</keyword>
<dbReference type="InterPro" id="IPR003675">
    <property type="entry name" value="Rce1/LyrA-like_dom"/>
</dbReference>
<dbReference type="GO" id="GO:0004175">
    <property type="term" value="F:endopeptidase activity"/>
    <property type="evidence" value="ECO:0007669"/>
    <property type="project" value="UniProtKB-ARBA"/>
</dbReference>
<dbReference type="PATRIC" id="fig|292563.3.peg.1379"/>
<feature type="transmembrane region" description="Helical" evidence="1">
    <location>
        <begin position="16"/>
        <end position="35"/>
    </location>
</feature>